<reference evidence="2 3" key="1">
    <citation type="submission" date="2016-05" db="EMBL/GenBank/DDBJ databases">
        <title>Genome sequencing reveals origins of a unique bacterial endosymbiosis in the earliest lineages of terrestrial Fungi.</title>
        <authorList>
            <consortium name="DOE Joint Genome Institute"/>
            <person name="Uehling J."/>
            <person name="Gryganskyi A."/>
            <person name="Hameed K."/>
            <person name="Tschaplinski T."/>
            <person name="Misztal P."/>
            <person name="Wu S."/>
            <person name="Desiro A."/>
            <person name="Vande Pol N."/>
            <person name="Du Z.-Y."/>
            <person name="Zienkiewicz A."/>
            <person name="Zienkiewicz K."/>
            <person name="Morin E."/>
            <person name="Tisserant E."/>
            <person name="Splivallo R."/>
            <person name="Hainaut M."/>
            <person name="Henrissat B."/>
            <person name="Ohm R."/>
            <person name="Kuo A."/>
            <person name="Yan J."/>
            <person name="Lipzen A."/>
            <person name="Nolan M."/>
            <person name="Labutti K."/>
            <person name="Barry K."/>
            <person name="Goldstein A."/>
            <person name="Labbe J."/>
            <person name="Schadt C."/>
            <person name="Tuskan G."/>
            <person name="Grigoriev I."/>
            <person name="Martin F."/>
            <person name="Vilgalys R."/>
            <person name="Bonito G."/>
        </authorList>
    </citation>
    <scope>NUCLEOTIDE SEQUENCE [LARGE SCALE GENOMIC DNA]</scope>
    <source>
        <strain evidence="2 3">AG-77</strain>
    </source>
</reference>
<dbReference type="Proteomes" id="UP000078512">
    <property type="component" value="Unassembled WGS sequence"/>
</dbReference>
<dbReference type="PANTHER" id="PTHR12271">
    <property type="entry name" value="POLY A POLYMERASE CID PAP -RELATED"/>
    <property type="match status" value="1"/>
</dbReference>
<evidence type="ECO:0000313" key="2">
    <source>
        <dbReference type="EMBL" id="OAQ29073.1"/>
    </source>
</evidence>
<organism evidence="2 3">
    <name type="scientific">Linnemannia elongata AG-77</name>
    <dbReference type="NCBI Taxonomy" id="1314771"/>
    <lineage>
        <taxon>Eukaryota</taxon>
        <taxon>Fungi</taxon>
        <taxon>Fungi incertae sedis</taxon>
        <taxon>Mucoromycota</taxon>
        <taxon>Mortierellomycotina</taxon>
        <taxon>Mortierellomycetes</taxon>
        <taxon>Mortierellales</taxon>
        <taxon>Mortierellaceae</taxon>
        <taxon>Linnemannia</taxon>
    </lineage>
</organism>
<dbReference type="AlphaFoldDB" id="A0A197JVS4"/>
<dbReference type="GO" id="GO:0031123">
    <property type="term" value="P:RNA 3'-end processing"/>
    <property type="evidence" value="ECO:0007669"/>
    <property type="project" value="TreeGrafter"/>
</dbReference>
<dbReference type="GO" id="GO:0016779">
    <property type="term" value="F:nucleotidyltransferase activity"/>
    <property type="evidence" value="ECO:0007669"/>
    <property type="project" value="TreeGrafter"/>
</dbReference>
<dbReference type="PANTHER" id="PTHR12271:SF40">
    <property type="entry name" value="POLY(A) RNA POLYMERASE GLD2"/>
    <property type="match status" value="1"/>
</dbReference>
<dbReference type="OrthoDB" id="2383734at2759"/>
<evidence type="ECO:0000313" key="3">
    <source>
        <dbReference type="Proteomes" id="UP000078512"/>
    </source>
</evidence>
<evidence type="ECO:0000256" key="1">
    <source>
        <dbReference type="SAM" id="MobiDB-lite"/>
    </source>
</evidence>
<proteinExistence type="predicted"/>
<accession>A0A197JVS4</accession>
<dbReference type="SUPFAM" id="SSF81631">
    <property type="entry name" value="PAP/OAS1 substrate-binding domain"/>
    <property type="match status" value="1"/>
</dbReference>
<dbReference type="EMBL" id="KV442043">
    <property type="protein sequence ID" value="OAQ29073.1"/>
    <property type="molecule type" value="Genomic_DNA"/>
</dbReference>
<dbReference type="Gene3D" id="1.10.1410.10">
    <property type="match status" value="1"/>
</dbReference>
<sequence length="674" mass="76355">MTSSPSTGPTFVDDILIAYLYERLLFEIILLQQNTTTKTTTANRTNFIPMDLSSKFAYIAHYYLQLTLKDTSRQTGDTILHRLKLNSLSGVINYIVSFRHRYQVIPEHIANDIWFDDEAGGGDQLPECISVPMFQLKDIVDTRRKFATIVPESYRGEVEFLMELLQRNGLFCSSGDEFVAMCKGFLRDTGTNRARDALKDFICDAQWQRERVALSANRMYQEQDFIHILNEMTHSDVVVLSSPSKGINFSDYDLELLIKTDKPENLPPAIERLEDTLTQTNEIPEDLLDSLAQAGYENIEVSRRYFEGKSGTNPSSVCFLDPTSNLTCQVSFDHSAGTSVRKLLQAYAGIDERVEPFVFIVQETLTRYGRTRETLSNLAVAMIAISYLQKEKILPNLLKHQGPRVDFDFYSGPVEGRLALEEEMVRGIESRAMVAVTGGSKRKKRRSRSRSKRSKSSPSAAQTTRAPVALRSEEDLDLRRLAISFLGRRIVSYDFDEEMAKIKSFDKSPTKKSPFRLVVDFFDYAAKKFKDWDDLLPPPTEPLDMATETKDRKKIFSGLIVQDPFVLDRNLATLTRGWRFKSISDVFQRISAVLSNLPMHSIDGGKPADGPHEMSADDEATEEHYKQNENSMDPLMSFLNVHDEYGDAVAGPSIEELAKVILLAYAYQLAPDGQ</sequence>
<feature type="region of interest" description="Disordered" evidence="1">
    <location>
        <begin position="436"/>
        <end position="468"/>
    </location>
</feature>
<gene>
    <name evidence="2" type="ORF">K457DRAFT_19487</name>
</gene>
<name>A0A197JVS4_9FUNG</name>
<feature type="compositionally biased region" description="Basic residues" evidence="1">
    <location>
        <begin position="440"/>
        <end position="455"/>
    </location>
</feature>
<keyword evidence="3" id="KW-1185">Reference proteome</keyword>
<feature type="region of interest" description="Disordered" evidence="1">
    <location>
        <begin position="602"/>
        <end position="626"/>
    </location>
</feature>
<protein>
    <submittedName>
        <fullName evidence="2">Uncharacterized protein</fullName>
    </submittedName>
</protein>